<organism evidence="1">
    <name type="scientific">Brassica napus</name>
    <name type="common">Rape</name>
    <dbReference type="NCBI Taxonomy" id="3708"/>
    <lineage>
        <taxon>Eukaryota</taxon>
        <taxon>Viridiplantae</taxon>
        <taxon>Streptophyta</taxon>
        <taxon>Embryophyta</taxon>
        <taxon>Tracheophyta</taxon>
        <taxon>Spermatophyta</taxon>
        <taxon>Magnoliopsida</taxon>
        <taxon>eudicotyledons</taxon>
        <taxon>Gunneridae</taxon>
        <taxon>Pentapetalae</taxon>
        <taxon>rosids</taxon>
        <taxon>malvids</taxon>
        <taxon>Brassicales</taxon>
        <taxon>Brassicaceae</taxon>
        <taxon>Brassiceae</taxon>
        <taxon>Brassica</taxon>
    </lineage>
</organism>
<name>A0A816I8W6_BRANA</name>
<proteinExistence type="predicted"/>
<gene>
    <name evidence="1" type="ORF">DARMORV10_C03P57110.1</name>
</gene>
<reference evidence="1" key="1">
    <citation type="submission" date="2021-01" db="EMBL/GenBank/DDBJ databases">
        <authorList>
            <consortium name="Genoscope - CEA"/>
            <person name="William W."/>
        </authorList>
    </citation>
    <scope>NUCLEOTIDE SEQUENCE</scope>
</reference>
<accession>A0A816I8W6</accession>
<dbReference type="EMBL" id="HG994367">
    <property type="protein sequence ID" value="CAF1706331.1"/>
    <property type="molecule type" value="Genomic_DNA"/>
</dbReference>
<dbReference type="Proteomes" id="UP001295469">
    <property type="component" value="Chromosome C03"/>
</dbReference>
<dbReference type="AlphaFoldDB" id="A0A816I8W6"/>
<protein>
    <submittedName>
        <fullName evidence="1">(rape) hypothetical protein</fullName>
    </submittedName>
</protein>
<evidence type="ECO:0000313" key="1">
    <source>
        <dbReference type="EMBL" id="CAF1706331.1"/>
    </source>
</evidence>
<sequence>MFRRHYFFHLRRKAIQLDIVKDCASEWRKQVWRYQW</sequence>